<organism evidence="5 6">
    <name type="scientific">Octopus vulgaris</name>
    <name type="common">Common octopus</name>
    <dbReference type="NCBI Taxonomy" id="6645"/>
    <lineage>
        <taxon>Eukaryota</taxon>
        <taxon>Metazoa</taxon>
        <taxon>Spiralia</taxon>
        <taxon>Lophotrochozoa</taxon>
        <taxon>Mollusca</taxon>
        <taxon>Cephalopoda</taxon>
        <taxon>Coleoidea</taxon>
        <taxon>Octopodiformes</taxon>
        <taxon>Octopoda</taxon>
        <taxon>Incirrata</taxon>
        <taxon>Octopodidae</taxon>
        <taxon>Octopus</taxon>
    </lineage>
</organism>
<evidence type="ECO:0000313" key="6">
    <source>
        <dbReference type="Proteomes" id="UP001162480"/>
    </source>
</evidence>
<evidence type="ECO:0000256" key="4">
    <source>
        <dbReference type="SAM" id="SignalP"/>
    </source>
</evidence>
<gene>
    <name evidence="5" type="ORF">OCTVUL_1B009268</name>
</gene>
<evidence type="ECO:0000256" key="2">
    <source>
        <dbReference type="ARBA" id="ARBA00023157"/>
    </source>
</evidence>
<dbReference type="SUPFAM" id="SSF57302">
    <property type="entry name" value="Snake toxin-like"/>
    <property type="match status" value="1"/>
</dbReference>
<keyword evidence="2" id="KW-1015">Disulfide bond</keyword>
<evidence type="ECO:0000256" key="3">
    <source>
        <dbReference type="SAM" id="Phobius"/>
    </source>
</evidence>
<dbReference type="PANTHER" id="PTHR10036:SF3">
    <property type="entry name" value="PROTEIN SLEEPLESS-RELATED"/>
    <property type="match status" value="1"/>
</dbReference>
<keyword evidence="3" id="KW-0472">Membrane</keyword>
<feature type="transmembrane region" description="Helical" evidence="3">
    <location>
        <begin position="128"/>
        <end position="148"/>
    </location>
</feature>
<evidence type="ECO:0000256" key="1">
    <source>
        <dbReference type="ARBA" id="ARBA00022729"/>
    </source>
</evidence>
<name>A0AA36BQQ0_OCTVU</name>
<keyword evidence="6" id="KW-1185">Reference proteome</keyword>
<keyword evidence="1 4" id="KW-0732">Signal</keyword>
<keyword evidence="3" id="KW-1133">Transmembrane helix</keyword>
<feature type="signal peptide" evidence="4">
    <location>
        <begin position="1"/>
        <end position="26"/>
    </location>
</feature>
<dbReference type="Proteomes" id="UP001162480">
    <property type="component" value="Chromosome 21"/>
</dbReference>
<keyword evidence="3" id="KW-0812">Transmembrane</keyword>
<protein>
    <recommendedName>
        <fullName evidence="7">Protein quiver</fullName>
    </recommendedName>
</protein>
<dbReference type="AlphaFoldDB" id="A0AA36BQQ0"/>
<evidence type="ECO:0008006" key="7">
    <source>
        <dbReference type="Google" id="ProtNLM"/>
    </source>
</evidence>
<sequence length="153" mass="16674">MSLSTQTHFFALFISCWLLLLHPVSGIRCFVCENAKSDKECNQPINIKECPKDVSPSQDVCEITQTYSKENGLTINKKCGTGPCHVGAANSRVLGWASQCEKDKPEWKCEFCCSTDGCNRSGASSSRIGKLFIAVLIGLSMLVSTTLASGQRM</sequence>
<reference evidence="5" key="1">
    <citation type="submission" date="2023-08" db="EMBL/GenBank/DDBJ databases">
        <authorList>
            <person name="Alioto T."/>
            <person name="Alioto T."/>
            <person name="Gomez Garrido J."/>
        </authorList>
    </citation>
    <scope>NUCLEOTIDE SEQUENCE</scope>
</reference>
<evidence type="ECO:0000313" key="5">
    <source>
        <dbReference type="EMBL" id="CAI9738675.1"/>
    </source>
</evidence>
<dbReference type="PANTHER" id="PTHR10036">
    <property type="entry name" value="CD59 GLYCOPROTEIN"/>
    <property type="match status" value="1"/>
</dbReference>
<accession>A0AA36BQQ0</accession>
<dbReference type="EMBL" id="OX597834">
    <property type="protein sequence ID" value="CAI9738675.1"/>
    <property type="molecule type" value="Genomic_DNA"/>
</dbReference>
<proteinExistence type="predicted"/>
<dbReference type="InterPro" id="IPR045860">
    <property type="entry name" value="Snake_toxin-like_sf"/>
</dbReference>
<feature type="chain" id="PRO_5041208946" description="Protein quiver" evidence="4">
    <location>
        <begin position="27"/>
        <end position="153"/>
    </location>
</feature>